<evidence type="ECO:0000259" key="1">
    <source>
        <dbReference type="Pfam" id="PF00881"/>
    </source>
</evidence>
<dbReference type="Proteomes" id="UP000425960">
    <property type="component" value="Chromosome"/>
</dbReference>
<reference evidence="2 3" key="1">
    <citation type="submission" date="2019-11" db="EMBL/GenBank/DDBJ databases">
        <title>Comparative genomics of hydrocarbon-degrading Desulfosarcina strains.</title>
        <authorList>
            <person name="Watanabe M."/>
            <person name="Kojima H."/>
            <person name="Fukui M."/>
        </authorList>
    </citation>
    <scope>NUCLEOTIDE SEQUENCE [LARGE SCALE GENOMIC DNA]</scope>
    <source>
        <strain evidence="2 3">28bB2T</strain>
    </source>
</reference>
<gene>
    <name evidence="2" type="ORF">DSCO28_16390</name>
</gene>
<dbReference type="PANTHER" id="PTHR43543">
    <property type="entry name" value="MALONIC SEMIALDEHYDE REDUCTASE RUTE-RELATED"/>
    <property type="match status" value="1"/>
</dbReference>
<dbReference type="GO" id="GO:0016491">
    <property type="term" value="F:oxidoreductase activity"/>
    <property type="evidence" value="ECO:0007669"/>
    <property type="project" value="InterPro"/>
</dbReference>
<protein>
    <submittedName>
        <fullName evidence="2">Nitroreductase</fullName>
    </submittedName>
</protein>
<dbReference type="PANTHER" id="PTHR43543:SF1">
    <property type="entry name" value="MALONIC SEMIALDEHYDE REDUCTASE RUTE-RELATED"/>
    <property type="match status" value="1"/>
</dbReference>
<dbReference type="InterPro" id="IPR000415">
    <property type="entry name" value="Nitroreductase-like"/>
</dbReference>
<dbReference type="KEGG" id="dov:DSCO28_16390"/>
<dbReference type="SUPFAM" id="SSF55469">
    <property type="entry name" value="FMN-dependent nitroreductase-like"/>
    <property type="match status" value="1"/>
</dbReference>
<dbReference type="Gene3D" id="3.40.109.10">
    <property type="entry name" value="NADH Oxidase"/>
    <property type="match status" value="1"/>
</dbReference>
<feature type="domain" description="Nitroreductase" evidence="1">
    <location>
        <begin position="8"/>
        <end position="186"/>
    </location>
</feature>
<sequence length="212" mass="24459">MEYKDVVEKRRAINFFDSERNVSEALLREIVEMGAKAPSGFNLQPWNLIILRDMEEKKRLREKAWDQSKITEAPVVFIVLADRDGWREGHPTMEKNWQEMINTGQVTPDRRDWFLTAAKSLYGNSADALQAFANKNAGFFAMGLMYAATSLGLHTHTMDGFDHESVRKIFSIPDNYWVPLLMAVGYPRPGIEIQPPKWRKTYDEIVISFKSV</sequence>
<accession>A0A5K7ZRB8</accession>
<dbReference type="InterPro" id="IPR050461">
    <property type="entry name" value="Nitroreductase_HadB/RutE"/>
</dbReference>
<proteinExistence type="predicted"/>
<organism evidence="2 3">
    <name type="scientific">Desulfosarcina ovata subsp. sediminis</name>
    <dbReference type="NCBI Taxonomy" id="885957"/>
    <lineage>
        <taxon>Bacteria</taxon>
        <taxon>Pseudomonadati</taxon>
        <taxon>Thermodesulfobacteriota</taxon>
        <taxon>Desulfobacteria</taxon>
        <taxon>Desulfobacterales</taxon>
        <taxon>Desulfosarcinaceae</taxon>
        <taxon>Desulfosarcina</taxon>
    </lineage>
</organism>
<dbReference type="RefSeq" id="WP_155321872.1">
    <property type="nucleotide sequence ID" value="NZ_AP021876.1"/>
</dbReference>
<evidence type="ECO:0000313" key="3">
    <source>
        <dbReference type="Proteomes" id="UP000425960"/>
    </source>
</evidence>
<dbReference type="EMBL" id="AP021876">
    <property type="protein sequence ID" value="BBO81073.1"/>
    <property type="molecule type" value="Genomic_DNA"/>
</dbReference>
<evidence type="ECO:0000313" key="2">
    <source>
        <dbReference type="EMBL" id="BBO81073.1"/>
    </source>
</evidence>
<name>A0A5K7ZRB8_9BACT</name>
<dbReference type="CDD" id="cd02137">
    <property type="entry name" value="MhqN-like"/>
    <property type="match status" value="1"/>
</dbReference>
<dbReference type="AlphaFoldDB" id="A0A5K7ZRB8"/>
<dbReference type="InterPro" id="IPR029479">
    <property type="entry name" value="Nitroreductase"/>
</dbReference>
<dbReference type="Pfam" id="PF00881">
    <property type="entry name" value="Nitroreductase"/>
    <property type="match status" value="1"/>
</dbReference>